<dbReference type="InterPro" id="IPR001789">
    <property type="entry name" value="Sig_transdc_resp-reg_receiver"/>
</dbReference>
<dbReference type="GO" id="GO:0000160">
    <property type="term" value="P:phosphorelay signal transduction system"/>
    <property type="evidence" value="ECO:0007669"/>
    <property type="project" value="InterPro"/>
</dbReference>
<evidence type="ECO:0000259" key="2">
    <source>
        <dbReference type="PROSITE" id="PS50110"/>
    </source>
</evidence>
<keyword evidence="1" id="KW-0597">Phosphoprotein</keyword>
<feature type="modified residue" description="4-aspartylphosphate" evidence="1">
    <location>
        <position position="53"/>
    </location>
</feature>
<dbReference type="SUPFAM" id="SSF52172">
    <property type="entry name" value="CheY-like"/>
    <property type="match status" value="1"/>
</dbReference>
<dbReference type="EMBL" id="JQCR01000003">
    <property type="protein sequence ID" value="KGE17689.1"/>
    <property type="molecule type" value="Genomic_DNA"/>
</dbReference>
<name>A0A098M553_9BACL</name>
<dbReference type="eggNOG" id="COG2201">
    <property type="taxonomic scope" value="Bacteria"/>
</dbReference>
<comment type="caution">
    <text evidence="3">The sequence shown here is derived from an EMBL/GenBank/DDBJ whole genome shotgun (WGS) entry which is preliminary data.</text>
</comment>
<dbReference type="InterPro" id="IPR052048">
    <property type="entry name" value="ST_Response_Regulator"/>
</dbReference>
<reference evidence="3 4" key="2">
    <citation type="submission" date="2014-10" db="EMBL/GenBank/DDBJ databases">
        <title>Comparative genomics of the Paenibacillus odorifer group.</title>
        <authorList>
            <person name="Tsai Y.-C."/>
            <person name="Martin N."/>
            <person name="Korlach J."/>
            <person name="Wiedmann M."/>
        </authorList>
    </citation>
    <scope>NUCLEOTIDE SEQUENCE [LARGE SCALE GENOMIC DNA]</scope>
    <source>
        <strain evidence="3 4">DSM 18334</strain>
    </source>
</reference>
<dbReference type="AlphaFoldDB" id="A0A098M553"/>
<dbReference type="PANTHER" id="PTHR43228:SF1">
    <property type="entry name" value="TWO-COMPONENT RESPONSE REGULATOR ARR22"/>
    <property type="match status" value="1"/>
</dbReference>
<keyword evidence="3" id="KW-0808">Transferase</keyword>
<organism evidence="3 4">
    <name type="scientific">Paenibacillus wynnii</name>
    <dbReference type="NCBI Taxonomy" id="268407"/>
    <lineage>
        <taxon>Bacteria</taxon>
        <taxon>Bacillati</taxon>
        <taxon>Bacillota</taxon>
        <taxon>Bacilli</taxon>
        <taxon>Bacillales</taxon>
        <taxon>Paenibacillaceae</taxon>
        <taxon>Paenibacillus</taxon>
    </lineage>
</organism>
<feature type="domain" description="Response regulatory" evidence="2">
    <location>
        <begin position="3"/>
        <end position="118"/>
    </location>
</feature>
<dbReference type="PROSITE" id="PS50110">
    <property type="entry name" value="RESPONSE_REGULATORY"/>
    <property type="match status" value="1"/>
</dbReference>
<dbReference type="Gene3D" id="3.40.50.2300">
    <property type="match status" value="1"/>
</dbReference>
<dbReference type="InterPro" id="IPR011006">
    <property type="entry name" value="CheY-like_superfamily"/>
</dbReference>
<dbReference type="Pfam" id="PF00072">
    <property type="entry name" value="Response_reg"/>
    <property type="match status" value="1"/>
</dbReference>
<keyword evidence="3" id="KW-0418">Kinase</keyword>
<dbReference type="PANTHER" id="PTHR43228">
    <property type="entry name" value="TWO-COMPONENT RESPONSE REGULATOR"/>
    <property type="match status" value="1"/>
</dbReference>
<dbReference type="SMART" id="SM00448">
    <property type="entry name" value="REC"/>
    <property type="match status" value="1"/>
</dbReference>
<gene>
    <name evidence="3" type="ORF">PWYN_24265</name>
</gene>
<evidence type="ECO:0000313" key="4">
    <source>
        <dbReference type="Proteomes" id="UP000029734"/>
    </source>
</evidence>
<protein>
    <submittedName>
        <fullName evidence="3">Histidine kinase</fullName>
    </submittedName>
</protein>
<accession>A0A098M553</accession>
<proteinExistence type="predicted"/>
<dbReference type="STRING" id="268407.PWYN_24265"/>
<evidence type="ECO:0000313" key="3">
    <source>
        <dbReference type="EMBL" id="KGE17689.1"/>
    </source>
</evidence>
<evidence type="ECO:0000256" key="1">
    <source>
        <dbReference type="PROSITE-ProRule" id="PRU00169"/>
    </source>
</evidence>
<dbReference type="OrthoDB" id="9790669at2"/>
<dbReference type="RefSeq" id="WP_036656867.1">
    <property type="nucleotide sequence ID" value="NZ_JQCR01000003.1"/>
</dbReference>
<dbReference type="GO" id="GO:0016301">
    <property type="term" value="F:kinase activity"/>
    <property type="evidence" value="ECO:0007669"/>
    <property type="project" value="UniProtKB-KW"/>
</dbReference>
<dbReference type="Proteomes" id="UP000029734">
    <property type="component" value="Unassembled WGS sequence"/>
</dbReference>
<reference evidence="3 4" key="1">
    <citation type="submission" date="2014-08" db="EMBL/GenBank/DDBJ databases">
        <authorList>
            <person name="den Bakker H.C."/>
        </authorList>
    </citation>
    <scope>NUCLEOTIDE SEQUENCE [LARGE SCALE GENOMIC DNA]</scope>
    <source>
        <strain evidence="3 4">DSM 18334</strain>
    </source>
</reference>
<keyword evidence="4" id="KW-1185">Reference proteome</keyword>
<sequence>MKKVLIVDDAAFVRMSLQVLLRKNGFQVVGEAGDGHTAIKKYVECQPDIVTMDITMPECSGIDALKGIMEIDPKAKVVMISSMGQEKLVREAMIAGAKSFILKPYSEERVVKTLQQIADMGVFV</sequence>